<evidence type="ECO:0000313" key="2">
    <source>
        <dbReference type="EMBL" id="CCX04656.1"/>
    </source>
</evidence>
<sequence>MSSATDLFASLDLDSGLDLNALCSINEFRKQEPISNDIDPVPHPVVSGEPIPVSASITTTYVKDLHELLQSSEYWNYNITPVFDYELVTTEKIHGYQSVLKLECKNTNTLVREFRNEGSAPSKKRAKEEVASMGYNWVFSKEGKEVIGNLPTRSTDAIALNGKGHQQETLETENWVGMLQDFCQQRCALPKYTFYARAMDQPQGFSCDITQIPGLEEQVFGNKTLFYRNKKLAKVQAAKHAMQFINATNPPLPESALKTKLGRRTAAASAGGNFVGGAQLLPSGSIINIPFRAGPVESVTIICPKLGMALPEYDITQDPTAPAIYDVTASIRRQQGKTLRIGPMKGIYGRRNAKERMAESLMILLKNQAEQLGITIRRVD</sequence>
<name>U4KUZ6_PYROM</name>
<dbReference type="AlphaFoldDB" id="U4KUZ6"/>
<reference evidence="2 3" key="1">
    <citation type="journal article" date="2013" name="PLoS Genet.">
        <title>The genome and development-dependent transcriptomes of Pyronema confluens: a window into fungal evolution.</title>
        <authorList>
            <person name="Traeger S."/>
            <person name="Altegoer F."/>
            <person name="Freitag M."/>
            <person name="Gabaldon T."/>
            <person name="Kempken F."/>
            <person name="Kumar A."/>
            <person name="Marcet-Houben M."/>
            <person name="Poggeler S."/>
            <person name="Stajich J.E."/>
            <person name="Nowrousian M."/>
        </authorList>
    </citation>
    <scope>NUCLEOTIDE SEQUENCE [LARGE SCALE GENOMIC DNA]</scope>
    <source>
        <strain evidence="3">CBS 100304</strain>
        <tissue evidence="2">Vegetative mycelium</tissue>
    </source>
</reference>
<organism evidence="2 3">
    <name type="scientific">Pyronema omphalodes (strain CBS 100304)</name>
    <name type="common">Pyronema confluens</name>
    <dbReference type="NCBI Taxonomy" id="1076935"/>
    <lineage>
        <taxon>Eukaryota</taxon>
        <taxon>Fungi</taxon>
        <taxon>Dikarya</taxon>
        <taxon>Ascomycota</taxon>
        <taxon>Pezizomycotina</taxon>
        <taxon>Pezizomycetes</taxon>
        <taxon>Pezizales</taxon>
        <taxon>Pyronemataceae</taxon>
        <taxon>Pyronema</taxon>
    </lineage>
</organism>
<accession>U4KUZ6</accession>
<dbReference type="Gene3D" id="3.30.160.20">
    <property type="match status" value="1"/>
</dbReference>
<evidence type="ECO:0000259" key="1">
    <source>
        <dbReference type="Pfam" id="PF00035"/>
    </source>
</evidence>
<protein>
    <recommendedName>
        <fullName evidence="1">DRBM domain-containing protein</fullName>
    </recommendedName>
</protein>
<evidence type="ECO:0000313" key="3">
    <source>
        <dbReference type="Proteomes" id="UP000018144"/>
    </source>
</evidence>
<dbReference type="EMBL" id="HF935213">
    <property type="protein sequence ID" value="CCX04656.1"/>
    <property type="molecule type" value="Genomic_DNA"/>
</dbReference>
<keyword evidence="3" id="KW-1185">Reference proteome</keyword>
<dbReference type="Proteomes" id="UP000018144">
    <property type="component" value="Unassembled WGS sequence"/>
</dbReference>
<gene>
    <name evidence="2" type="ORF">PCON_03258</name>
</gene>
<proteinExistence type="predicted"/>
<feature type="domain" description="DRBM" evidence="1">
    <location>
        <begin position="176"/>
        <end position="243"/>
    </location>
</feature>
<dbReference type="SUPFAM" id="SSF54768">
    <property type="entry name" value="dsRNA-binding domain-like"/>
    <property type="match status" value="1"/>
</dbReference>
<dbReference type="eggNOG" id="ENOG502SDVM">
    <property type="taxonomic scope" value="Eukaryota"/>
</dbReference>
<dbReference type="InterPro" id="IPR014720">
    <property type="entry name" value="dsRBD_dom"/>
</dbReference>
<dbReference type="Pfam" id="PF00035">
    <property type="entry name" value="dsrm"/>
    <property type="match status" value="1"/>
</dbReference>
<dbReference type="OrthoDB" id="5222339at2759"/>